<evidence type="ECO:0000256" key="1">
    <source>
        <dbReference type="SAM" id="Coils"/>
    </source>
</evidence>
<feature type="compositionally biased region" description="Acidic residues" evidence="2">
    <location>
        <begin position="51"/>
        <end position="77"/>
    </location>
</feature>
<reference evidence="3" key="1">
    <citation type="submission" date="2020-10" db="EMBL/GenBank/DDBJ databases">
        <title>Unveiling of a novel bifunctional photoreceptor, Dualchrome1, isolated from a cosmopolitan green alga.</title>
        <authorList>
            <person name="Suzuki S."/>
            <person name="Kawachi M."/>
        </authorList>
    </citation>
    <scope>NUCLEOTIDE SEQUENCE</scope>
    <source>
        <strain evidence="3">NIES 2893</strain>
    </source>
</reference>
<dbReference type="EMBL" id="BNJQ01000009">
    <property type="protein sequence ID" value="GHP05150.1"/>
    <property type="molecule type" value="Genomic_DNA"/>
</dbReference>
<organism evidence="3 4">
    <name type="scientific">Pycnococcus provasolii</name>
    <dbReference type="NCBI Taxonomy" id="41880"/>
    <lineage>
        <taxon>Eukaryota</taxon>
        <taxon>Viridiplantae</taxon>
        <taxon>Chlorophyta</taxon>
        <taxon>Pseudoscourfieldiophyceae</taxon>
        <taxon>Pseudoscourfieldiales</taxon>
        <taxon>Pycnococcaceae</taxon>
        <taxon>Pycnococcus</taxon>
    </lineage>
</organism>
<feature type="region of interest" description="Disordered" evidence="2">
    <location>
        <begin position="587"/>
        <end position="623"/>
    </location>
</feature>
<proteinExistence type="predicted"/>
<feature type="region of interest" description="Disordered" evidence="2">
    <location>
        <begin position="1"/>
        <end position="89"/>
    </location>
</feature>
<comment type="caution">
    <text evidence="3">The sequence shown here is derived from an EMBL/GenBank/DDBJ whole genome shotgun (WGS) entry which is preliminary data.</text>
</comment>
<protein>
    <submittedName>
        <fullName evidence="3">Uncharacterized protein</fullName>
    </submittedName>
</protein>
<evidence type="ECO:0000256" key="2">
    <source>
        <dbReference type="SAM" id="MobiDB-lite"/>
    </source>
</evidence>
<feature type="region of interest" description="Disordered" evidence="2">
    <location>
        <begin position="473"/>
        <end position="495"/>
    </location>
</feature>
<keyword evidence="4" id="KW-1185">Reference proteome</keyword>
<feature type="coiled-coil region" evidence="1">
    <location>
        <begin position="258"/>
        <end position="285"/>
    </location>
</feature>
<sequence>MSEWHARARSTSGEDADNEVPEAAAAAAEADAIEAEEVQALLATPGIDDGTSAEDQEPSSDDEQLSNDDDDEDEMECDFPPPAAPPSVTRTHVAGAYNEFERLTASRQFERVQGSVHYSVHYRMSRLLERVHKQKKRASRGGSKNLRVSRVRITGEPPSEMLMEAMHSRILEVEGHRATHDAFSQGMMMMQTTKSSSPVKLMKVRDVASVSSDEAHDLVNHLLHAFEAMGDTTIMARAAAVAPNKRAQFLDDTVKKWAEHLTSQTEQLKQQALRAEATQAKLESALVTAMADATAAQTESAFLREQNAKWREAARDEAASRAQLGVVPTDAAAKHAAQVATAYANRFFELQLELEEVRAHGAMLDARRVLDTHAAAVAARGDALNECADLDRAISAGSTTGSAAQSGAELQWRKRYDEAEQRVKMQTKRAEALQHEVNRLRAEAAAASLETRSEMRRLVAHARSVTDAEWYAATSASESQLPPPPTAPSPTATRVPTTPEMKNVASTLHASNGVNSSGVNVVEFAGEGVPLAKPEPKVPRGYNVLTSNKPAFQQKPKLPSRAHLPLFGALSPIESVMPSFPVRDASVASRRASPTPSRRAVDAQFDPMRSATPPPRATTPPLENLPRQSEVAALEAELSTPQPLLGPVASEPSLHLRMEPAAASTARRRTSRPPKAVVHITSELTGPERRMHDRREARRAVPTPESSFGSSAQFKKWRNEHNVSAARYKTRPGTTHAEAEEYFGMNVFSFAHPDEDDVDDNFLIGL</sequence>
<accession>A0A830HHA8</accession>
<keyword evidence="1" id="KW-0175">Coiled coil</keyword>
<name>A0A830HHA8_9CHLO</name>
<feature type="compositionally biased region" description="Low complexity" evidence="2">
    <location>
        <begin position="587"/>
        <end position="598"/>
    </location>
</feature>
<feature type="compositionally biased region" description="Low complexity" evidence="2">
    <location>
        <begin position="21"/>
        <end position="30"/>
    </location>
</feature>
<dbReference type="Proteomes" id="UP000660262">
    <property type="component" value="Unassembled WGS sequence"/>
</dbReference>
<evidence type="ECO:0000313" key="4">
    <source>
        <dbReference type="Proteomes" id="UP000660262"/>
    </source>
</evidence>
<dbReference type="AlphaFoldDB" id="A0A830HHA8"/>
<feature type="compositionally biased region" description="Polar residues" evidence="2">
    <location>
        <begin position="704"/>
        <end position="713"/>
    </location>
</feature>
<evidence type="ECO:0000313" key="3">
    <source>
        <dbReference type="EMBL" id="GHP05150.1"/>
    </source>
</evidence>
<feature type="region of interest" description="Disordered" evidence="2">
    <location>
        <begin position="686"/>
        <end position="713"/>
    </location>
</feature>
<feature type="coiled-coil region" evidence="1">
    <location>
        <begin position="416"/>
        <end position="450"/>
    </location>
</feature>
<gene>
    <name evidence="3" type="ORF">PPROV_000390200</name>
</gene>
<feature type="compositionally biased region" description="Basic and acidic residues" evidence="2">
    <location>
        <begin position="686"/>
        <end position="699"/>
    </location>
</feature>